<gene>
    <name evidence="2" type="ORF">CLV34_1297</name>
</gene>
<dbReference type="EMBL" id="PGTZ01000007">
    <property type="protein sequence ID" value="PJI93821.1"/>
    <property type="molecule type" value="Genomic_DNA"/>
</dbReference>
<feature type="compositionally biased region" description="Low complexity" evidence="1">
    <location>
        <begin position="1"/>
        <end position="20"/>
    </location>
</feature>
<sequence>MTTMTPAAATLRTAPRPRTAVPGTGSPGDLERDWQAWRAARHAALRDPRGPLSIVAHHWLPPEPTALAGVPGLWWADRHSTHVTVGDPGGGPVLLDAETSRPVTGTRRVVVAEAGSASPFLVAPDGTGTPDDPSGLVAVEVALRTGRALVRLRDPGSDALAAATDRDPVETYPFDAAAVVDVGVRWYDVPRPATVGAAKPGLVHHVEVVGSVDLAGPDGPVTLEVVRGHRGGVTLAFTDTADDVPGWRAVHLTAAALLAERSTGRLRIDLNRASAYPSHFNDHGTCPRPLEGNALPFPVVAGEKDPR</sequence>
<dbReference type="InterPro" id="IPR012467">
    <property type="entry name" value="DUF1684"/>
</dbReference>
<keyword evidence="3" id="KW-1185">Reference proteome</keyword>
<dbReference type="PANTHER" id="PTHR41913">
    <property type="entry name" value="DUF1684 DOMAIN-CONTAINING PROTEIN"/>
    <property type="match status" value="1"/>
</dbReference>
<evidence type="ECO:0000313" key="2">
    <source>
        <dbReference type="EMBL" id="PJI93821.1"/>
    </source>
</evidence>
<dbReference type="Pfam" id="PF07920">
    <property type="entry name" value="DUF1684"/>
    <property type="match status" value="1"/>
</dbReference>
<dbReference type="RefSeq" id="WP_100349455.1">
    <property type="nucleotide sequence ID" value="NZ_PGTZ01000007.1"/>
</dbReference>
<evidence type="ECO:0000313" key="3">
    <source>
        <dbReference type="Proteomes" id="UP000231586"/>
    </source>
</evidence>
<evidence type="ECO:0008006" key="4">
    <source>
        <dbReference type="Google" id="ProtNLM"/>
    </source>
</evidence>
<feature type="region of interest" description="Disordered" evidence="1">
    <location>
        <begin position="1"/>
        <end position="31"/>
    </location>
</feature>
<dbReference type="OrthoDB" id="5493262at2"/>
<dbReference type="AlphaFoldDB" id="A0A2M8WSA6"/>
<reference evidence="2 3" key="1">
    <citation type="submission" date="2017-11" db="EMBL/GenBank/DDBJ databases">
        <title>Genomic Encyclopedia of Archaeal and Bacterial Type Strains, Phase II (KMG-II): From Individual Species to Whole Genera.</title>
        <authorList>
            <person name="Goeker M."/>
        </authorList>
    </citation>
    <scope>NUCLEOTIDE SEQUENCE [LARGE SCALE GENOMIC DNA]</scope>
    <source>
        <strain evidence="2 3">DSM 22413</strain>
    </source>
</reference>
<comment type="caution">
    <text evidence="2">The sequence shown here is derived from an EMBL/GenBank/DDBJ whole genome shotgun (WGS) entry which is preliminary data.</text>
</comment>
<name>A0A2M8WSA6_9MICO</name>
<accession>A0A2M8WSA6</accession>
<dbReference type="Proteomes" id="UP000231586">
    <property type="component" value="Unassembled WGS sequence"/>
</dbReference>
<proteinExistence type="predicted"/>
<protein>
    <recommendedName>
        <fullName evidence="4">DUF1684 domain-containing protein</fullName>
    </recommendedName>
</protein>
<organism evidence="2 3">
    <name type="scientific">Luteimicrobium subarcticum</name>
    <dbReference type="NCBI Taxonomy" id="620910"/>
    <lineage>
        <taxon>Bacteria</taxon>
        <taxon>Bacillati</taxon>
        <taxon>Actinomycetota</taxon>
        <taxon>Actinomycetes</taxon>
        <taxon>Micrococcales</taxon>
        <taxon>Luteimicrobium</taxon>
    </lineage>
</organism>
<dbReference type="PANTHER" id="PTHR41913:SF1">
    <property type="entry name" value="DUF1684 DOMAIN-CONTAINING PROTEIN"/>
    <property type="match status" value="1"/>
</dbReference>
<evidence type="ECO:0000256" key="1">
    <source>
        <dbReference type="SAM" id="MobiDB-lite"/>
    </source>
</evidence>